<evidence type="ECO:0000256" key="1">
    <source>
        <dbReference type="PROSITE-ProRule" id="PRU00076"/>
    </source>
</evidence>
<feature type="domain" description="EGF-like" evidence="2">
    <location>
        <begin position="295"/>
        <end position="338"/>
    </location>
</feature>
<keyword evidence="1" id="KW-0245">EGF-like domain</keyword>
<evidence type="ECO:0000313" key="3">
    <source>
        <dbReference type="EMBL" id="CAL5130709.1"/>
    </source>
</evidence>
<reference evidence="3" key="1">
    <citation type="submission" date="2024-06" db="EMBL/GenBank/DDBJ databases">
        <authorList>
            <person name="Liu X."/>
            <person name="Lenzi L."/>
            <person name="Haldenby T S."/>
            <person name="Uol C."/>
        </authorList>
    </citation>
    <scope>NUCLEOTIDE SEQUENCE</scope>
</reference>
<protein>
    <recommendedName>
        <fullName evidence="2">EGF-like domain-containing protein</fullName>
    </recommendedName>
</protein>
<evidence type="ECO:0000259" key="2">
    <source>
        <dbReference type="PROSITE" id="PS50026"/>
    </source>
</evidence>
<gene>
    <name evidence="3" type="ORF">CDAUBV1_LOCUS2877</name>
</gene>
<dbReference type="Proteomes" id="UP001497525">
    <property type="component" value="Unassembled WGS sequence"/>
</dbReference>
<dbReference type="PROSITE" id="PS00022">
    <property type="entry name" value="EGF_1"/>
    <property type="match status" value="1"/>
</dbReference>
<comment type="caution">
    <text evidence="1">Lacks conserved residue(s) required for the propagation of feature annotation.</text>
</comment>
<evidence type="ECO:0000313" key="4">
    <source>
        <dbReference type="Proteomes" id="UP001497525"/>
    </source>
</evidence>
<organism evidence="3 4">
    <name type="scientific">Calicophoron daubneyi</name>
    <name type="common">Rumen fluke</name>
    <name type="synonym">Paramphistomum daubneyi</name>
    <dbReference type="NCBI Taxonomy" id="300641"/>
    <lineage>
        <taxon>Eukaryota</taxon>
        <taxon>Metazoa</taxon>
        <taxon>Spiralia</taxon>
        <taxon>Lophotrochozoa</taxon>
        <taxon>Platyhelminthes</taxon>
        <taxon>Trematoda</taxon>
        <taxon>Digenea</taxon>
        <taxon>Plagiorchiida</taxon>
        <taxon>Pronocephalata</taxon>
        <taxon>Paramphistomoidea</taxon>
        <taxon>Paramphistomidae</taxon>
        <taxon>Calicophoron</taxon>
    </lineage>
</organism>
<proteinExistence type="predicted"/>
<sequence length="420" mass="47424">MINDTVFDENRALESLKKFREHTRKHFCTTDELDHWKCCDHTIAHPSCQDVPIRAREVMGILRSPLQNMPVIFLYHWCSNAWDRLREGVNDTTLLETEIKRYCPDPCRGRPCHRLKGTAASKACTNTGPFENDYECLCDNKHRWDSRELMCKPKNPCADSLYPPCVMKNTLRCVAADLIRAVCICKAEYVGVDCSVLRNACLERADKSKENGNSNCLVQLGNRCLPIWGTDYYSCSCAPEFTSLISVGEPNCRGRLDPCINTYLGREQKAIQQESDNESDLEEEPVTSNLPSTGIIRYRGINCLNGGKCNSAGDFTHPFCICPKSSDGEPLFFGQHCEFPIGQWSSWTNSTSCFPKNCGRVRYRWRRRKCLNQTDPQKLVSVGKMSRIALLNAISSGSPASCSGTSEEAEFWPVPTTLHQ</sequence>
<dbReference type="InterPro" id="IPR000742">
    <property type="entry name" value="EGF"/>
</dbReference>
<dbReference type="PROSITE" id="PS50026">
    <property type="entry name" value="EGF_3"/>
    <property type="match status" value="1"/>
</dbReference>
<keyword evidence="1" id="KW-1015">Disulfide bond</keyword>
<accession>A0AAV2T428</accession>
<comment type="caution">
    <text evidence="3">The sequence shown here is derived from an EMBL/GenBank/DDBJ whole genome shotgun (WGS) entry which is preliminary data.</text>
</comment>
<feature type="disulfide bond" evidence="1">
    <location>
        <begin position="303"/>
        <end position="320"/>
    </location>
</feature>
<dbReference type="EMBL" id="CAXLJL010000070">
    <property type="protein sequence ID" value="CAL5130709.1"/>
    <property type="molecule type" value="Genomic_DNA"/>
</dbReference>
<dbReference type="AlphaFoldDB" id="A0AAV2T428"/>
<name>A0AAV2T428_CALDB</name>